<proteinExistence type="predicted"/>
<accession>A0A095C1S6</accession>
<evidence type="ECO:0000313" key="1">
    <source>
        <dbReference type="EMBL" id="KGB35553.1"/>
    </source>
</evidence>
<organism evidence="1">
    <name type="scientific">Schistosoma haematobium</name>
    <name type="common">Blood fluke</name>
    <dbReference type="NCBI Taxonomy" id="6185"/>
    <lineage>
        <taxon>Eukaryota</taxon>
        <taxon>Metazoa</taxon>
        <taxon>Spiralia</taxon>
        <taxon>Lophotrochozoa</taxon>
        <taxon>Platyhelminthes</taxon>
        <taxon>Trematoda</taxon>
        <taxon>Digenea</taxon>
        <taxon>Strigeidida</taxon>
        <taxon>Schistosomatoidea</taxon>
        <taxon>Schistosomatidae</taxon>
        <taxon>Schistosoma</taxon>
    </lineage>
</organism>
<protein>
    <submittedName>
        <fullName evidence="1">Uncharacterized protein</fullName>
    </submittedName>
</protein>
<gene>
    <name evidence="1" type="ORF">MS3_03815</name>
</gene>
<name>A0A095C1S6_SCHHA</name>
<reference evidence="1" key="1">
    <citation type="journal article" date="2012" name="Nat. Genet.">
        <title>Whole-genome sequence of Schistosoma haematobium.</title>
        <authorList>
            <person name="Young N.D."/>
            <person name="Jex A.R."/>
            <person name="Li B."/>
            <person name="Liu S."/>
            <person name="Yang L."/>
            <person name="Xiong Z."/>
            <person name="Li Y."/>
            <person name="Cantacessi C."/>
            <person name="Hall R.S."/>
            <person name="Xu X."/>
            <person name="Chen F."/>
            <person name="Wu X."/>
            <person name="Zerlotini A."/>
            <person name="Oliveira G."/>
            <person name="Hofmann A."/>
            <person name="Zhang G."/>
            <person name="Fang X."/>
            <person name="Kang Y."/>
            <person name="Campbell B.E."/>
            <person name="Loukas A."/>
            <person name="Ranganathan S."/>
            <person name="Rollinson D."/>
            <person name="Rinaldi G."/>
            <person name="Brindley P.J."/>
            <person name="Yang H."/>
            <person name="Wang J."/>
            <person name="Wang J."/>
            <person name="Gasser R.B."/>
        </authorList>
    </citation>
    <scope>NUCLEOTIDE SEQUENCE [LARGE SCALE GENOMIC DNA]</scope>
</reference>
<dbReference type="EMBL" id="KL250696">
    <property type="protein sequence ID" value="KGB35553.1"/>
    <property type="molecule type" value="Genomic_DNA"/>
</dbReference>
<sequence length="208" mass="23184">MLSKVVMRSDQKPELVYHYCIHNQSLPSTSTVTSHQQLPCDGSITSDYTNQMSAPFDVYHSHELAKRLPAHISDPNGDLCKTPARQSNTLPVKCIHDSKTTGNFDTLFNSTQFPTSGQYLCSFNMKLIQSSRSSLAASISHKHKATEPIMSTRILTLSKSMFTSHPIAPHSYLHLFHSDPVCDDVCHVSKTVTTPNTDVLNFVFTDLE</sequence>
<dbReference type="AlphaFoldDB" id="A0A095C1S6"/>